<keyword evidence="3" id="KW-1185">Reference proteome</keyword>
<dbReference type="AlphaFoldDB" id="A0A1Y5TLX6"/>
<organism evidence="2 3">
    <name type="scientific">Oceanibacterium hippocampi</name>
    <dbReference type="NCBI Taxonomy" id="745714"/>
    <lineage>
        <taxon>Bacteria</taxon>
        <taxon>Pseudomonadati</taxon>
        <taxon>Pseudomonadota</taxon>
        <taxon>Alphaproteobacteria</taxon>
        <taxon>Sneathiellales</taxon>
        <taxon>Sneathiellaceae</taxon>
        <taxon>Oceanibacterium</taxon>
    </lineage>
</organism>
<dbReference type="InParanoid" id="A0A1Y5TLX6"/>
<dbReference type="InterPro" id="IPR037523">
    <property type="entry name" value="VOC_core"/>
</dbReference>
<keyword evidence="2" id="KW-0808">Transferase</keyword>
<dbReference type="EC" id="2.5.1.18" evidence="2"/>
<dbReference type="Proteomes" id="UP000193200">
    <property type="component" value="Unassembled WGS sequence"/>
</dbReference>
<dbReference type="Gene3D" id="3.10.180.10">
    <property type="entry name" value="2,3-Dihydroxybiphenyl 1,2-Dioxygenase, domain 1"/>
    <property type="match status" value="1"/>
</dbReference>
<accession>A0A1Y5TLX6</accession>
<dbReference type="EMBL" id="FWFR01000002">
    <property type="protein sequence ID" value="SLN65032.1"/>
    <property type="molecule type" value="Genomic_DNA"/>
</dbReference>
<dbReference type="PROSITE" id="PS51819">
    <property type="entry name" value="VOC"/>
    <property type="match status" value="1"/>
</dbReference>
<dbReference type="Pfam" id="PF00903">
    <property type="entry name" value="Glyoxalase"/>
    <property type="match status" value="1"/>
</dbReference>
<proteinExistence type="predicted"/>
<evidence type="ECO:0000259" key="1">
    <source>
        <dbReference type="PROSITE" id="PS51819"/>
    </source>
</evidence>
<protein>
    <submittedName>
        <fullName evidence="2">Glutathione transferase FosA</fullName>
        <ecNumber evidence="2">2.5.1.18</ecNumber>
    </submittedName>
</protein>
<dbReference type="InterPro" id="IPR004360">
    <property type="entry name" value="Glyas_Fos-R_dOase_dom"/>
</dbReference>
<evidence type="ECO:0000313" key="2">
    <source>
        <dbReference type="EMBL" id="SLN65032.1"/>
    </source>
</evidence>
<dbReference type="SUPFAM" id="SSF54593">
    <property type="entry name" value="Glyoxalase/Bleomycin resistance protein/Dihydroxybiphenyl dioxygenase"/>
    <property type="match status" value="1"/>
</dbReference>
<dbReference type="GO" id="GO:0004364">
    <property type="term" value="F:glutathione transferase activity"/>
    <property type="evidence" value="ECO:0007669"/>
    <property type="project" value="UniProtKB-EC"/>
</dbReference>
<feature type="domain" description="VOC" evidence="1">
    <location>
        <begin position="4"/>
        <end position="120"/>
    </location>
</feature>
<dbReference type="CDD" id="cd08351">
    <property type="entry name" value="ChaP_like"/>
    <property type="match status" value="1"/>
</dbReference>
<dbReference type="OrthoDB" id="9806945at2"/>
<dbReference type="RefSeq" id="WP_085884278.1">
    <property type="nucleotide sequence ID" value="NZ_FWFR01000002.1"/>
</dbReference>
<evidence type="ECO:0000313" key="3">
    <source>
        <dbReference type="Proteomes" id="UP000193200"/>
    </source>
</evidence>
<dbReference type="InterPro" id="IPR029068">
    <property type="entry name" value="Glyas_Bleomycin-R_OHBP_Dase"/>
</dbReference>
<gene>
    <name evidence="2" type="primary">fosA</name>
    <name evidence="2" type="ORF">OCH7691_02961</name>
</gene>
<name>A0A1Y5TLX6_9PROT</name>
<reference evidence="2 3" key="1">
    <citation type="submission" date="2017-03" db="EMBL/GenBank/DDBJ databases">
        <authorList>
            <person name="Afonso C.L."/>
            <person name="Miller P.J."/>
            <person name="Scott M.A."/>
            <person name="Spackman E."/>
            <person name="Goraichik I."/>
            <person name="Dimitrov K.M."/>
            <person name="Suarez D.L."/>
            <person name="Swayne D.E."/>
        </authorList>
    </citation>
    <scope>NUCLEOTIDE SEQUENCE [LARGE SCALE GENOMIC DNA]</scope>
    <source>
        <strain evidence="2 3">CECT 7691</strain>
    </source>
</reference>
<sequence>MTIHLDHTIVPARDRDGSARFLSEILGLPSPQTVGPFAIVRIGDTSLDFVAAEDDIHPQHYAFLVSEAEFDAIFRRIRDRGLPYWADPGRRDEDRINRWDGGRGVYWDDPNGHLLEIITRPYGSGGTTTDTPHPLVADD</sequence>